<proteinExistence type="predicted"/>
<dbReference type="GO" id="GO:0043683">
    <property type="term" value="P:type IV pilus assembly"/>
    <property type="evidence" value="ECO:0007669"/>
    <property type="project" value="InterPro"/>
</dbReference>
<dbReference type="Pfam" id="PF04350">
    <property type="entry name" value="PilO"/>
    <property type="match status" value="1"/>
</dbReference>
<dbReference type="InterPro" id="IPR007445">
    <property type="entry name" value="PilO"/>
</dbReference>
<sequence length="206" mass="23725">MEEKRSSLGLITTIKESKDKNNSFITVGVTFAIIVLLIVFAIRPTVTKIVIIRKDIKEKERISQTLDQRIQMISSLEKEYDESKEKFEFLQFVYPESEKYILLLSNIEPIVNRNSFKLASFRFDKYDGDSYDLPTSLVKPGVIQLSVTGLYSNFINLLKDFESLPMNCVIERVAFGRNTSSGSNEMSFSLLIRIYNIPSTNFYNIE</sequence>
<comment type="caution">
    <text evidence="2">The sequence shown here is derived from an EMBL/GenBank/DDBJ whole genome shotgun (WGS) entry which is preliminary data.</text>
</comment>
<protein>
    <recommendedName>
        <fullName evidence="4">Type 4a pilus biogenesis protein PilO</fullName>
    </recommendedName>
</protein>
<dbReference type="AlphaFoldDB" id="A0A847CYG0"/>
<keyword evidence="1" id="KW-0812">Transmembrane</keyword>
<keyword evidence="1" id="KW-1133">Transmembrane helix</keyword>
<accession>A0A847CYG0</accession>
<name>A0A847CYG0_9BACT</name>
<reference evidence="2 3" key="1">
    <citation type="journal article" date="2020" name="Biotechnol. Biofuels">
        <title>New insights from the biogas microbiome by comprehensive genome-resolved metagenomics of nearly 1600 species originating from multiple anaerobic digesters.</title>
        <authorList>
            <person name="Campanaro S."/>
            <person name="Treu L."/>
            <person name="Rodriguez-R L.M."/>
            <person name="Kovalovszki A."/>
            <person name="Ziels R.M."/>
            <person name="Maus I."/>
            <person name="Zhu X."/>
            <person name="Kougias P.G."/>
            <person name="Basile A."/>
            <person name="Luo G."/>
            <person name="Schluter A."/>
            <person name="Konstantinidis K.T."/>
            <person name="Angelidaki I."/>
        </authorList>
    </citation>
    <scope>NUCLEOTIDE SEQUENCE [LARGE SCALE GENOMIC DNA]</scope>
    <source>
        <strain evidence="2">AS06rmzACSIP_65</strain>
    </source>
</reference>
<gene>
    <name evidence="2" type="ORF">GX656_00895</name>
</gene>
<feature type="transmembrane region" description="Helical" evidence="1">
    <location>
        <begin position="21"/>
        <end position="42"/>
    </location>
</feature>
<evidence type="ECO:0000313" key="3">
    <source>
        <dbReference type="Proteomes" id="UP000545876"/>
    </source>
</evidence>
<dbReference type="GO" id="GO:0043107">
    <property type="term" value="P:type IV pilus-dependent motility"/>
    <property type="evidence" value="ECO:0007669"/>
    <property type="project" value="InterPro"/>
</dbReference>
<evidence type="ECO:0000313" key="2">
    <source>
        <dbReference type="EMBL" id="NLD25187.1"/>
    </source>
</evidence>
<organism evidence="2 3">
    <name type="scientific">Candidatus Dojkabacteria bacterium</name>
    <dbReference type="NCBI Taxonomy" id="2099670"/>
    <lineage>
        <taxon>Bacteria</taxon>
        <taxon>Candidatus Dojkabacteria</taxon>
    </lineage>
</organism>
<dbReference type="Proteomes" id="UP000545876">
    <property type="component" value="Unassembled WGS sequence"/>
</dbReference>
<keyword evidence="1" id="KW-0472">Membrane</keyword>
<dbReference type="Gene3D" id="3.30.70.60">
    <property type="match status" value="1"/>
</dbReference>
<dbReference type="EMBL" id="JAAZBX010000002">
    <property type="protein sequence ID" value="NLD25187.1"/>
    <property type="molecule type" value="Genomic_DNA"/>
</dbReference>
<evidence type="ECO:0008006" key="4">
    <source>
        <dbReference type="Google" id="ProtNLM"/>
    </source>
</evidence>
<dbReference type="InterPro" id="IPR014717">
    <property type="entry name" value="Transl_elong_EF1B/ribsomal_bS6"/>
</dbReference>
<evidence type="ECO:0000256" key="1">
    <source>
        <dbReference type="SAM" id="Phobius"/>
    </source>
</evidence>